<reference evidence="1" key="1">
    <citation type="submission" date="2022-11" db="EMBL/GenBank/DDBJ databases">
        <title>Draft genome sequence of Hoeflea poritis E7-10 and Hoeflea prorocentri PM5-8, separated from scleractinian coral Porites lutea and marine dinoflagellate.</title>
        <authorList>
            <person name="Zhang G."/>
            <person name="Wei Q."/>
            <person name="Cai L."/>
        </authorList>
    </citation>
    <scope>NUCLEOTIDE SEQUENCE</scope>
    <source>
        <strain evidence="1">PM5-8</strain>
    </source>
</reference>
<dbReference type="RefSeq" id="WP_267993085.1">
    <property type="nucleotide sequence ID" value="NZ_JAPJZI010000001.1"/>
</dbReference>
<dbReference type="EMBL" id="JAPJZI010000001">
    <property type="protein sequence ID" value="MDA5399248.1"/>
    <property type="molecule type" value="Genomic_DNA"/>
</dbReference>
<dbReference type="Gene3D" id="1.10.3210.10">
    <property type="entry name" value="Hypothetical protein af1432"/>
    <property type="match status" value="1"/>
</dbReference>
<accession>A0A9X3ZHZ1</accession>
<protein>
    <submittedName>
        <fullName evidence="1">HD family hydrolase</fullName>
    </submittedName>
</protein>
<organism evidence="1 2">
    <name type="scientific">Hoeflea prorocentri</name>
    <dbReference type="NCBI Taxonomy" id="1922333"/>
    <lineage>
        <taxon>Bacteria</taxon>
        <taxon>Pseudomonadati</taxon>
        <taxon>Pseudomonadota</taxon>
        <taxon>Alphaproteobacteria</taxon>
        <taxon>Hyphomicrobiales</taxon>
        <taxon>Rhizobiaceae</taxon>
        <taxon>Hoeflea</taxon>
    </lineage>
</organism>
<dbReference type="AlphaFoldDB" id="A0A9X3ZHZ1"/>
<dbReference type="GO" id="GO:0016787">
    <property type="term" value="F:hydrolase activity"/>
    <property type="evidence" value="ECO:0007669"/>
    <property type="project" value="UniProtKB-KW"/>
</dbReference>
<dbReference type="Pfam" id="PF12917">
    <property type="entry name" value="YfbR-like"/>
    <property type="match status" value="1"/>
</dbReference>
<gene>
    <name evidence="1" type="ORF">OQ273_11750</name>
</gene>
<proteinExistence type="predicted"/>
<sequence>MLSGRRLDLIDPSPLDIEIADIAHGLARVARWNGQTTGEHAFTVAQHSLIVEEIFKRLKPAATMEECLTALLHDAPEYVIGDMISPFKAIMGGDYKKVEKRLEEAVHLRFSLAAETPKGLKALIKRADRISAFFEATSLAGFSESEAAKLFGRPRGISRDMIALDPLPAGDVQKAFVDRFEMLEASRSINDRQN</sequence>
<dbReference type="SUPFAM" id="SSF109604">
    <property type="entry name" value="HD-domain/PDEase-like"/>
    <property type="match status" value="1"/>
</dbReference>
<keyword evidence="2" id="KW-1185">Reference proteome</keyword>
<evidence type="ECO:0000313" key="2">
    <source>
        <dbReference type="Proteomes" id="UP001151234"/>
    </source>
</evidence>
<evidence type="ECO:0000313" key="1">
    <source>
        <dbReference type="EMBL" id="MDA5399248.1"/>
    </source>
</evidence>
<dbReference type="Proteomes" id="UP001151234">
    <property type="component" value="Unassembled WGS sequence"/>
</dbReference>
<keyword evidence="1" id="KW-0378">Hydrolase</keyword>
<comment type="caution">
    <text evidence="1">The sequence shown here is derived from an EMBL/GenBank/DDBJ whole genome shotgun (WGS) entry which is preliminary data.</text>
</comment>
<name>A0A9X3ZHZ1_9HYPH</name>